<dbReference type="SUPFAM" id="SSF50129">
    <property type="entry name" value="GroES-like"/>
    <property type="match status" value="1"/>
</dbReference>
<dbReference type="Pfam" id="PF00107">
    <property type="entry name" value="ADH_zinc_N"/>
    <property type="match status" value="1"/>
</dbReference>
<evidence type="ECO:0000256" key="2">
    <source>
        <dbReference type="ARBA" id="ARBA00008072"/>
    </source>
</evidence>
<feature type="domain" description="Alcohol dehydrogenase-like C-terminal" evidence="6">
    <location>
        <begin position="186"/>
        <end position="316"/>
    </location>
</feature>
<keyword evidence="3" id="KW-0479">Metal-binding</keyword>
<keyword evidence="4" id="KW-0862">Zinc</keyword>
<dbReference type="Pfam" id="PF08240">
    <property type="entry name" value="ADH_N"/>
    <property type="match status" value="1"/>
</dbReference>
<dbReference type="InterPro" id="IPR013149">
    <property type="entry name" value="ADH-like_C"/>
</dbReference>
<evidence type="ECO:0000256" key="4">
    <source>
        <dbReference type="ARBA" id="ARBA00022833"/>
    </source>
</evidence>
<dbReference type="SUPFAM" id="SSF51735">
    <property type="entry name" value="NAD(P)-binding Rossmann-fold domains"/>
    <property type="match status" value="1"/>
</dbReference>
<evidence type="ECO:0000256" key="5">
    <source>
        <dbReference type="ARBA" id="ARBA00023002"/>
    </source>
</evidence>
<dbReference type="EMBL" id="CADCUD010000070">
    <property type="protein sequence ID" value="CAA9324364.1"/>
    <property type="molecule type" value="Genomic_DNA"/>
</dbReference>
<dbReference type="PANTHER" id="PTHR43350:SF17">
    <property type="entry name" value="NAD-DEPENDENT ALCOHOL DEHYDROGENASE"/>
    <property type="match status" value="1"/>
</dbReference>
<evidence type="ECO:0008006" key="9">
    <source>
        <dbReference type="Google" id="ProtNLM"/>
    </source>
</evidence>
<dbReference type="GO" id="GO:0016491">
    <property type="term" value="F:oxidoreductase activity"/>
    <property type="evidence" value="ECO:0007669"/>
    <property type="project" value="UniProtKB-KW"/>
</dbReference>
<feature type="domain" description="Alcohol dehydrogenase-like N-terminal" evidence="7">
    <location>
        <begin position="28"/>
        <end position="139"/>
    </location>
</feature>
<name>A0A6J4LBG5_9ACTN</name>
<dbReference type="InterPro" id="IPR011032">
    <property type="entry name" value="GroES-like_sf"/>
</dbReference>
<dbReference type="AlphaFoldDB" id="A0A6J4LBG5"/>
<evidence type="ECO:0000256" key="3">
    <source>
        <dbReference type="ARBA" id="ARBA00022723"/>
    </source>
</evidence>
<sequence>MAMMRAAVLHAFGTPLSVEELAEPELRSGEVVVDVLAAPVVSYADEVFSGRRRFLLELPVIPGPGAVGRIKKVSSDATRLQVGQVVYCDPTIRSRDGAADPDVILQGWTAGGDRALALQRHFKHGAFAQQMLMPTENVTVLGEVGPDDAGRWCAMGALLVPFGGFLAADLRAGESVVVNGATGSFGSAAVTVALGMGASRVVGTGRNVQVLEDLSERFDDRFQPVAMGGDEAADTAAILAALEAPADVVLDILPPAASAAQVRAAVVAVRPNGQVVLMGGVDSALDLPYLWIMRNNVTLRGQWMYPPSAPARMVALVRAGQISLEDFAITEFELAAANEAVAHAAAHAGPFTTTVLRPAR</sequence>
<dbReference type="Gene3D" id="3.90.180.10">
    <property type="entry name" value="Medium-chain alcohol dehydrogenases, catalytic domain"/>
    <property type="match status" value="1"/>
</dbReference>
<gene>
    <name evidence="8" type="ORF">AVDCRST_MAG46-1039</name>
</gene>
<evidence type="ECO:0000259" key="7">
    <source>
        <dbReference type="Pfam" id="PF08240"/>
    </source>
</evidence>
<dbReference type="GO" id="GO:0046872">
    <property type="term" value="F:metal ion binding"/>
    <property type="evidence" value="ECO:0007669"/>
    <property type="project" value="UniProtKB-KW"/>
</dbReference>
<keyword evidence="5" id="KW-0560">Oxidoreductase</keyword>
<dbReference type="PANTHER" id="PTHR43350">
    <property type="entry name" value="NAD-DEPENDENT ALCOHOL DEHYDROGENASE"/>
    <property type="match status" value="1"/>
</dbReference>
<comment type="cofactor">
    <cofactor evidence="1">
        <name>Zn(2+)</name>
        <dbReference type="ChEBI" id="CHEBI:29105"/>
    </cofactor>
</comment>
<accession>A0A6J4LBG5</accession>
<protein>
    <recommendedName>
        <fullName evidence="9">Alcohol dehydrogenase</fullName>
    </recommendedName>
</protein>
<dbReference type="Gene3D" id="3.40.50.720">
    <property type="entry name" value="NAD(P)-binding Rossmann-like Domain"/>
    <property type="match status" value="1"/>
</dbReference>
<evidence type="ECO:0000256" key="1">
    <source>
        <dbReference type="ARBA" id="ARBA00001947"/>
    </source>
</evidence>
<proteinExistence type="inferred from homology"/>
<reference evidence="8" key="1">
    <citation type="submission" date="2020-02" db="EMBL/GenBank/DDBJ databases">
        <authorList>
            <person name="Meier V. D."/>
        </authorList>
    </citation>
    <scope>NUCLEOTIDE SEQUENCE</scope>
    <source>
        <strain evidence="8">AVDCRST_MAG46</strain>
    </source>
</reference>
<evidence type="ECO:0000259" key="6">
    <source>
        <dbReference type="Pfam" id="PF00107"/>
    </source>
</evidence>
<comment type="similarity">
    <text evidence="2">Belongs to the zinc-containing alcohol dehydrogenase family.</text>
</comment>
<evidence type="ECO:0000313" key="8">
    <source>
        <dbReference type="EMBL" id="CAA9324364.1"/>
    </source>
</evidence>
<dbReference type="InterPro" id="IPR013154">
    <property type="entry name" value="ADH-like_N"/>
</dbReference>
<dbReference type="InterPro" id="IPR036291">
    <property type="entry name" value="NAD(P)-bd_dom_sf"/>
</dbReference>
<organism evidence="8">
    <name type="scientific">uncultured Nocardioidaceae bacterium</name>
    <dbReference type="NCBI Taxonomy" id="253824"/>
    <lineage>
        <taxon>Bacteria</taxon>
        <taxon>Bacillati</taxon>
        <taxon>Actinomycetota</taxon>
        <taxon>Actinomycetes</taxon>
        <taxon>Propionibacteriales</taxon>
        <taxon>Nocardioidaceae</taxon>
        <taxon>environmental samples</taxon>
    </lineage>
</organism>